<dbReference type="PROSITE" id="PS50203">
    <property type="entry name" value="CALPAIN_CAT"/>
    <property type="match status" value="1"/>
</dbReference>
<keyword evidence="3 6" id="KW-0378">Hydrolase</keyword>
<evidence type="ECO:0000256" key="4">
    <source>
        <dbReference type="ARBA" id="ARBA00022807"/>
    </source>
</evidence>
<feature type="compositionally biased region" description="Basic and acidic residues" evidence="7">
    <location>
        <begin position="626"/>
        <end position="639"/>
    </location>
</feature>
<feature type="active site" evidence="5 6">
    <location>
        <position position="123"/>
    </location>
</feature>
<dbReference type="CDD" id="cd00044">
    <property type="entry name" value="CysPc"/>
    <property type="match status" value="1"/>
</dbReference>
<evidence type="ECO:0000256" key="6">
    <source>
        <dbReference type="PROSITE-ProRule" id="PRU00239"/>
    </source>
</evidence>
<comment type="similarity">
    <text evidence="1">Belongs to the peptidase C2 family.</text>
</comment>
<dbReference type="InterPro" id="IPR000169">
    <property type="entry name" value="Pept_cys_AS"/>
</dbReference>
<dbReference type="Proteomes" id="UP000807353">
    <property type="component" value="Unassembled WGS sequence"/>
</dbReference>
<evidence type="ECO:0000256" key="2">
    <source>
        <dbReference type="ARBA" id="ARBA00022670"/>
    </source>
</evidence>
<dbReference type="Gene3D" id="3.90.70.10">
    <property type="entry name" value="Cysteine proteinases"/>
    <property type="match status" value="1"/>
</dbReference>
<accession>A0A9P5Y657</accession>
<dbReference type="EMBL" id="MU150278">
    <property type="protein sequence ID" value="KAF9461870.1"/>
    <property type="molecule type" value="Genomic_DNA"/>
</dbReference>
<dbReference type="SUPFAM" id="SSF54001">
    <property type="entry name" value="Cysteine proteinases"/>
    <property type="match status" value="1"/>
</dbReference>
<dbReference type="InterPro" id="IPR022684">
    <property type="entry name" value="Calpain_cysteine_protease"/>
</dbReference>
<dbReference type="PANTHER" id="PTHR10183:SF379">
    <property type="entry name" value="CALPAIN-5"/>
    <property type="match status" value="1"/>
</dbReference>
<evidence type="ECO:0000256" key="1">
    <source>
        <dbReference type="ARBA" id="ARBA00007623"/>
    </source>
</evidence>
<keyword evidence="4 6" id="KW-0788">Thiol protease</keyword>
<proteinExistence type="inferred from homology"/>
<keyword evidence="10" id="KW-1185">Reference proteome</keyword>
<dbReference type="InterPro" id="IPR001300">
    <property type="entry name" value="Peptidase_C2_calpain_cat"/>
</dbReference>
<dbReference type="PANTHER" id="PTHR10183">
    <property type="entry name" value="CALPAIN"/>
    <property type="match status" value="1"/>
</dbReference>
<dbReference type="Pfam" id="PF00648">
    <property type="entry name" value="Peptidase_C2"/>
    <property type="match status" value="1"/>
</dbReference>
<protein>
    <recommendedName>
        <fullName evidence="8">Calpain catalytic domain-containing protein</fullName>
    </recommendedName>
</protein>
<feature type="domain" description="Calpain catalytic" evidence="8">
    <location>
        <begin position="94"/>
        <end position="388"/>
    </location>
</feature>
<dbReference type="InterPro" id="IPR038765">
    <property type="entry name" value="Papain-like_cys_pep_sf"/>
</dbReference>
<dbReference type="GO" id="GO:0006508">
    <property type="term" value="P:proteolysis"/>
    <property type="evidence" value="ECO:0007669"/>
    <property type="project" value="UniProtKB-KW"/>
</dbReference>
<reference evidence="9" key="1">
    <citation type="submission" date="2020-11" db="EMBL/GenBank/DDBJ databases">
        <authorList>
            <consortium name="DOE Joint Genome Institute"/>
            <person name="Ahrendt S."/>
            <person name="Riley R."/>
            <person name="Andreopoulos W."/>
            <person name="Labutti K."/>
            <person name="Pangilinan J."/>
            <person name="Ruiz-Duenas F.J."/>
            <person name="Barrasa J.M."/>
            <person name="Sanchez-Garcia M."/>
            <person name="Camarero S."/>
            <person name="Miyauchi S."/>
            <person name="Serrano A."/>
            <person name="Linde D."/>
            <person name="Babiker R."/>
            <person name="Drula E."/>
            <person name="Ayuso-Fernandez I."/>
            <person name="Pacheco R."/>
            <person name="Padilla G."/>
            <person name="Ferreira P."/>
            <person name="Barriuso J."/>
            <person name="Kellner H."/>
            <person name="Castanera R."/>
            <person name="Alfaro M."/>
            <person name="Ramirez L."/>
            <person name="Pisabarro A.G."/>
            <person name="Kuo A."/>
            <person name="Tritt A."/>
            <person name="Lipzen A."/>
            <person name="He G."/>
            <person name="Yan M."/>
            <person name="Ng V."/>
            <person name="Cullen D."/>
            <person name="Martin F."/>
            <person name="Rosso M.-N."/>
            <person name="Henrissat B."/>
            <person name="Hibbett D."/>
            <person name="Martinez A.T."/>
            <person name="Grigoriev I.V."/>
        </authorList>
    </citation>
    <scope>NUCLEOTIDE SEQUENCE</scope>
    <source>
        <strain evidence="9">CBS 247.69</strain>
    </source>
</reference>
<evidence type="ECO:0000313" key="10">
    <source>
        <dbReference type="Proteomes" id="UP000807353"/>
    </source>
</evidence>
<gene>
    <name evidence="9" type="ORF">BDZ94DRAFT_1310221</name>
</gene>
<evidence type="ECO:0000256" key="3">
    <source>
        <dbReference type="ARBA" id="ARBA00022801"/>
    </source>
</evidence>
<evidence type="ECO:0000256" key="5">
    <source>
        <dbReference type="PIRSR" id="PIRSR622684-1"/>
    </source>
</evidence>
<keyword evidence="2 6" id="KW-0645">Protease</keyword>
<feature type="region of interest" description="Disordered" evidence="7">
    <location>
        <begin position="611"/>
        <end position="644"/>
    </location>
</feature>
<dbReference type="OrthoDB" id="424753at2759"/>
<evidence type="ECO:0000256" key="7">
    <source>
        <dbReference type="SAM" id="MobiDB-lite"/>
    </source>
</evidence>
<evidence type="ECO:0000313" key="9">
    <source>
        <dbReference type="EMBL" id="KAF9461870.1"/>
    </source>
</evidence>
<sequence>MSTETIQHTEGTTLITTETPTNSFVQSVPGILVTAELEKALEECKARVARIAKECRVKNKKFRDVEFDLENDQYRCLHGLDFPVTGKYCPSDVQRVTQIFEQPRFFANGADSNDIIQGKLGDCWFLSALATISTAKGLVEKLCVARDEQVGVYGFIFFRDNAWVNVVVDDLLYTSVPKYEELSAVEKELYHEDKAQFNRSARKGGKTLYFAKSGATGETWVPLIEKAYAKLHGDYVSLSGGKACEAVEDLTGGVSTVMRNKDIFDTDRFWNEELLKANQDRLFGCSFESLDASRSGVHDAKVDGLIGSHAYSVLRAVECKGKRFVVLRNPWGNTEWTGKWSDGSKEWTSGWLEILPLLGHEFGNDGQFIMEYNDFLETWDQIHRTILFDSSWVMSSQWLRVPTRPLPSAWSFGDISFTFSLPKATFAIIVVSQLDLRYFKEISGTSMWGIDFVLARRGEKGPIAESSSSMLYSRSINLEMNLDAGEYVVYVRIDRTVFKEPDYFKKGVDSGWDHRKLSRVLTERAKSRSIASNFKPGQVVNKASSMNITNICLFLRIQATYIPTELSSLIDEDIKCFEAKKKEEALKKEKEENGTTTVTVTTVTTTTTTKTETMVKKGESSTGSITKKEATETGDHSFESGKPNAPALENLDACLFDPGHVAQSPITHTSTLSVPPPGDNSLPSNRIEIAEDENSVYLGLRVYTNKDTPVVVTGQLKVEIPQPNHPEPSSPY</sequence>
<feature type="active site" evidence="5 6">
    <location>
        <position position="329"/>
    </location>
</feature>
<organism evidence="9 10">
    <name type="scientific">Collybia nuda</name>
    <dbReference type="NCBI Taxonomy" id="64659"/>
    <lineage>
        <taxon>Eukaryota</taxon>
        <taxon>Fungi</taxon>
        <taxon>Dikarya</taxon>
        <taxon>Basidiomycota</taxon>
        <taxon>Agaricomycotina</taxon>
        <taxon>Agaricomycetes</taxon>
        <taxon>Agaricomycetidae</taxon>
        <taxon>Agaricales</taxon>
        <taxon>Tricholomatineae</taxon>
        <taxon>Clitocybaceae</taxon>
        <taxon>Collybia</taxon>
    </lineage>
</organism>
<comment type="caution">
    <text evidence="9">The sequence shown here is derived from an EMBL/GenBank/DDBJ whole genome shotgun (WGS) entry which is preliminary data.</text>
</comment>
<dbReference type="SMART" id="SM00230">
    <property type="entry name" value="CysPc"/>
    <property type="match status" value="1"/>
</dbReference>
<dbReference type="PROSITE" id="PS00139">
    <property type="entry name" value="THIOL_PROTEASE_CYS"/>
    <property type="match status" value="1"/>
</dbReference>
<evidence type="ECO:0000259" key="8">
    <source>
        <dbReference type="PROSITE" id="PS50203"/>
    </source>
</evidence>
<dbReference type="GO" id="GO:0004198">
    <property type="term" value="F:calcium-dependent cysteine-type endopeptidase activity"/>
    <property type="evidence" value="ECO:0007669"/>
    <property type="project" value="InterPro"/>
</dbReference>
<dbReference type="AlphaFoldDB" id="A0A9P5Y657"/>
<feature type="active site" evidence="5 6">
    <location>
        <position position="309"/>
    </location>
</feature>
<name>A0A9P5Y657_9AGAR</name>
<dbReference type="PRINTS" id="PR00704">
    <property type="entry name" value="CALPAIN"/>
</dbReference>